<dbReference type="Proteomes" id="UP000324646">
    <property type="component" value="Chromosome"/>
</dbReference>
<dbReference type="Gene3D" id="1.10.246.150">
    <property type="match status" value="1"/>
</dbReference>
<dbReference type="RefSeq" id="WP_148808845.1">
    <property type="nucleotide sequence ID" value="NZ_CP042243.1"/>
</dbReference>
<sequence length="98" mass="11403">MLEEIKRLLGYTSIEYDIVIDHYINGVTQKILNYCNISELPKELEHVVVEKVVAIMKDEKSVKTVTRGDTTITYQDGEIDLIDNIKSQLNRFRKVKFV</sequence>
<reference evidence="1 2" key="1">
    <citation type="submission" date="2019-07" db="EMBL/GenBank/DDBJ databases">
        <title>Complete genome of Crassaminicella thermophila SY095.</title>
        <authorList>
            <person name="Li X."/>
        </authorList>
    </citation>
    <scope>NUCLEOTIDE SEQUENCE [LARGE SCALE GENOMIC DNA]</scope>
    <source>
        <strain evidence="1 2">SY095</strain>
    </source>
</reference>
<evidence type="ECO:0000313" key="2">
    <source>
        <dbReference type="Proteomes" id="UP000324646"/>
    </source>
</evidence>
<accession>A0A5C0SC45</accession>
<organism evidence="1 2">
    <name type="scientific">Crassaminicella thermophila</name>
    <dbReference type="NCBI Taxonomy" id="2599308"/>
    <lineage>
        <taxon>Bacteria</taxon>
        <taxon>Bacillati</taxon>
        <taxon>Bacillota</taxon>
        <taxon>Clostridia</taxon>
        <taxon>Eubacteriales</taxon>
        <taxon>Clostridiaceae</taxon>
        <taxon>Crassaminicella</taxon>
    </lineage>
</organism>
<dbReference type="Pfam" id="PF05135">
    <property type="entry name" value="Phage_connect_1"/>
    <property type="match status" value="1"/>
</dbReference>
<dbReference type="AlphaFoldDB" id="A0A5C0SC45"/>
<dbReference type="KEGG" id="crs:FQB35_04550"/>
<dbReference type="EMBL" id="CP042243">
    <property type="protein sequence ID" value="QEK11690.1"/>
    <property type="molecule type" value="Genomic_DNA"/>
</dbReference>
<evidence type="ECO:0008006" key="3">
    <source>
        <dbReference type="Google" id="ProtNLM"/>
    </source>
</evidence>
<proteinExistence type="predicted"/>
<protein>
    <recommendedName>
        <fullName evidence="3">Phage gp6-like head-tail connector protein</fullName>
    </recommendedName>
</protein>
<dbReference type="InterPro" id="IPR021146">
    <property type="entry name" value="Phage_gp6-like_head-tail"/>
</dbReference>
<gene>
    <name evidence="1" type="ORF">FQB35_04550</name>
</gene>
<evidence type="ECO:0000313" key="1">
    <source>
        <dbReference type="EMBL" id="QEK11690.1"/>
    </source>
</evidence>
<dbReference type="OrthoDB" id="1934217at2"/>
<dbReference type="InterPro" id="IPR053746">
    <property type="entry name" value="Viral_HT_Connector_Assembly"/>
</dbReference>
<name>A0A5C0SC45_CRATE</name>
<keyword evidence="2" id="KW-1185">Reference proteome</keyword>